<dbReference type="EMBL" id="CP031043">
    <property type="protein sequence ID" value="QDZ23518.1"/>
    <property type="molecule type" value="Genomic_DNA"/>
</dbReference>
<evidence type="ECO:0000259" key="6">
    <source>
        <dbReference type="Pfam" id="PF14693"/>
    </source>
</evidence>
<dbReference type="GO" id="GO:0003735">
    <property type="term" value="F:structural constituent of ribosome"/>
    <property type="evidence" value="ECO:0007669"/>
    <property type="project" value="InterPro"/>
</dbReference>
<keyword evidence="8" id="KW-1185">Reference proteome</keyword>
<feature type="domain" description="Large ribosomal subunit protein bL25 L25" evidence="5">
    <location>
        <begin position="110"/>
        <end position="220"/>
    </location>
</feature>
<dbReference type="GO" id="GO:0008097">
    <property type="term" value="F:5S rRNA binding"/>
    <property type="evidence" value="ECO:0007669"/>
    <property type="project" value="TreeGrafter"/>
</dbReference>
<dbReference type="InterPro" id="IPR037121">
    <property type="entry name" value="Ribosomal_bL25_C"/>
</dbReference>
<gene>
    <name evidence="7" type="ORF">A3770_10p60360</name>
</gene>
<dbReference type="Pfam" id="PF14693">
    <property type="entry name" value="Ribosomal_TL5_C"/>
    <property type="match status" value="1"/>
</dbReference>
<proteinExistence type="predicted"/>
<reference evidence="7 8" key="1">
    <citation type="submission" date="2018-07" db="EMBL/GenBank/DDBJ databases">
        <title>The complete nuclear genome of the prasinophyte Chloropicon primus (CCMP1205).</title>
        <authorList>
            <person name="Pombert J.-F."/>
            <person name="Otis C."/>
            <person name="Turmel M."/>
            <person name="Lemieux C."/>
        </authorList>
    </citation>
    <scope>NUCLEOTIDE SEQUENCE [LARGE SCALE GENOMIC DNA]</scope>
    <source>
        <strain evidence="7 8">CCMP1205</strain>
    </source>
</reference>
<dbReference type="InterPro" id="IPR020056">
    <property type="entry name" value="Rbsml_bL25/Gln-tRNA_synth_N"/>
</dbReference>
<sequence>MLRTATRASGVFASGVRSLDALLSELCGTRKPFGSLAANGKCSYDKGEVEGRNAATATATTTTARYLTSAPAAVESEEGGTKYAVENKKVHGLGRLAAKLGQPVVDVCTLQAVPRLTTNKYEVKRLRRDRLVPAVLMPVRNTQKKGTVLLTLQDREIERLLKRHKSEYAKAQLIKLVVPKEETGHFEGWVDGQTSDGDGLIHAVFRTFDFHVVTSDTLSVTLQHCPPGEQVRMRIPVSIIGEDACSAMKKNGYLYPVRPFVDCVVDANEIPPSIEYNISSMTIGNSIRIKDLEFQDGVKKLLGKSSNPQETLYKMIKL</sequence>
<keyword evidence="2" id="KW-0694">RNA-binding</keyword>
<evidence type="ECO:0000259" key="5">
    <source>
        <dbReference type="Pfam" id="PF01386"/>
    </source>
</evidence>
<evidence type="ECO:0000313" key="7">
    <source>
        <dbReference type="EMBL" id="QDZ23518.1"/>
    </source>
</evidence>
<name>A0A5B8MS21_9CHLO</name>
<dbReference type="STRING" id="1764295.A0A5B8MS21"/>
<evidence type="ECO:0000313" key="8">
    <source>
        <dbReference type="Proteomes" id="UP000316726"/>
    </source>
</evidence>
<keyword evidence="3 7" id="KW-0689">Ribosomal protein</keyword>
<dbReference type="SUPFAM" id="SSF50715">
    <property type="entry name" value="Ribosomal protein L25-like"/>
    <property type="match status" value="1"/>
</dbReference>
<dbReference type="InterPro" id="IPR011035">
    <property type="entry name" value="Ribosomal_bL25/Gln-tRNA_synth"/>
</dbReference>
<dbReference type="InterPro" id="IPR020930">
    <property type="entry name" value="Ribosomal_uL5_bac-type"/>
</dbReference>
<dbReference type="OrthoDB" id="193674at2759"/>
<dbReference type="Proteomes" id="UP000316726">
    <property type="component" value="Chromosome 10"/>
</dbReference>
<dbReference type="Pfam" id="PF01386">
    <property type="entry name" value="Ribosomal_L25p"/>
    <property type="match status" value="1"/>
</dbReference>
<evidence type="ECO:0000256" key="2">
    <source>
        <dbReference type="ARBA" id="ARBA00022884"/>
    </source>
</evidence>
<feature type="domain" description="Large ribosomal subunit protein bL25 beta" evidence="6">
    <location>
        <begin position="231"/>
        <end position="300"/>
    </location>
</feature>
<dbReference type="Gene3D" id="2.40.240.10">
    <property type="entry name" value="Ribosomal Protein L25, Chain P"/>
    <property type="match status" value="1"/>
</dbReference>
<accession>A0A5B8MS21</accession>
<keyword evidence="4" id="KW-0687">Ribonucleoprotein</keyword>
<organism evidence="7 8">
    <name type="scientific">Chloropicon primus</name>
    <dbReference type="NCBI Taxonomy" id="1764295"/>
    <lineage>
        <taxon>Eukaryota</taxon>
        <taxon>Viridiplantae</taxon>
        <taxon>Chlorophyta</taxon>
        <taxon>Chloropicophyceae</taxon>
        <taxon>Chloropicales</taxon>
        <taxon>Chloropicaceae</taxon>
        <taxon>Chloropicon</taxon>
    </lineage>
</organism>
<dbReference type="PANTHER" id="PTHR33284:SF1">
    <property type="entry name" value="RIBOSOMAL PROTEIN L25_GLN-TRNA SYNTHETASE, ANTI-CODON-BINDING DOMAIN-CONTAINING PROTEIN"/>
    <property type="match status" value="1"/>
</dbReference>
<keyword evidence="1" id="KW-0699">rRNA-binding</keyword>
<evidence type="ECO:0000256" key="4">
    <source>
        <dbReference type="ARBA" id="ARBA00023274"/>
    </source>
</evidence>
<evidence type="ECO:0000256" key="1">
    <source>
        <dbReference type="ARBA" id="ARBA00022730"/>
    </source>
</evidence>
<dbReference type="CDD" id="cd00495">
    <property type="entry name" value="Ribosomal_L25_TL5_CTC"/>
    <property type="match status" value="1"/>
</dbReference>
<dbReference type="AlphaFoldDB" id="A0A5B8MS21"/>
<dbReference type="Gene3D" id="2.170.120.20">
    <property type="entry name" value="Ribosomal protein L25, beta domain"/>
    <property type="match status" value="1"/>
</dbReference>
<evidence type="ECO:0000256" key="3">
    <source>
        <dbReference type="ARBA" id="ARBA00022980"/>
    </source>
</evidence>
<dbReference type="GO" id="GO:0006412">
    <property type="term" value="P:translation"/>
    <property type="evidence" value="ECO:0007669"/>
    <property type="project" value="InterPro"/>
</dbReference>
<dbReference type="InterPro" id="IPR029751">
    <property type="entry name" value="Ribosomal_L25_dom"/>
</dbReference>
<dbReference type="GO" id="GO:0022625">
    <property type="term" value="C:cytosolic large ribosomal subunit"/>
    <property type="evidence" value="ECO:0007669"/>
    <property type="project" value="TreeGrafter"/>
</dbReference>
<dbReference type="InterPro" id="IPR020057">
    <property type="entry name" value="Ribosomal_bL25_b-dom"/>
</dbReference>
<protein>
    <submittedName>
        <fullName evidence="7">Ribosomal protein L25</fullName>
    </submittedName>
</protein>
<dbReference type="PANTHER" id="PTHR33284">
    <property type="entry name" value="RIBOSOMAL PROTEIN L25/GLN-TRNA SYNTHETASE, ANTI-CODON-BINDING DOMAIN-CONTAINING PROTEIN"/>
    <property type="match status" value="1"/>
</dbReference>